<reference evidence="2" key="2">
    <citation type="submission" date="2017-02" db="UniProtKB">
        <authorList>
            <consortium name="WormBaseParasite"/>
        </authorList>
    </citation>
    <scope>IDENTIFICATION</scope>
</reference>
<dbReference type="WBParaSite" id="ACAC_0001235001-mRNA-1">
    <property type="protein sequence ID" value="ACAC_0001235001-mRNA-1"/>
    <property type="gene ID" value="ACAC_0001235001"/>
</dbReference>
<evidence type="ECO:0000313" key="2">
    <source>
        <dbReference type="WBParaSite" id="ACAC_0001235001-mRNA-1"/>
    </source>
</evidence>
<protein>
    <submittedName>
        <fullName evidence="2">Universal stress protein</fullName>
    </submittedName>
</protein>
<name>A0A0K0DL96_ANGCA</name>
<sequence length="105" mass="12028">MNISLKRLFFCFQFLKNTPEEYMTNIILYIDTLQYNSIPDYDHIATQLETAAKAYYLNFAAPPDWDLMAEYKGPKYEKNVAEGMGKAIHQGALLINSFVPNAPIV</sequence>
<evidence type="ECO:0000313" key="1">
    <source>
        <dbReference type="Proteomes" id="UP000035642"/>
    </source>
</evidence>
<proteinExistence type="predicted"/>
<accession>A0A0K0DL96</accession>
<keyword evidence="1" id="KW-1185">Reference proteome</keyword>
<reference evidence="1" key="1">
    <citation type="submission" date="2012-09" db="EMBL/GenBank/DDBJ databases">
        <authorList>
            <person name="Martin A.A."/>
        </authorList>
    </citation>
    <scope>NUCLEOTIDE SEQUENCE</scope>
</reference>
<organism evidence="1 2">
    <name type="scientific">Angiostrongylus cantonensis</name>
    <name type="common">Rat lungworm</name>
    <dbReference type="NCBI Taxonomy" id="6313"/>
    <lineage>
        <taxon>Eukaryota</taxon>
        <taxon>Metazoa</taxon>
        <taxon>Ecdysozoa</taxon>
        <taxon>Nematoda</taxon>
        <taxon>Chromadorea</taxon>
        <taxon>Rhabditida</taxon>
        <taxon>Rhabditina</taxon>
        <taxon>Rhabditomorpha</taxon>
        <taxon>Strongyloidea</taxon>
        <taxon>Metastrongylidae</taxon>
        <taxon>Angiostrongylus</taxon>
    </lineage>
</organism>
<dbReference type="STRING" id="6313.A0A0K0DL96"/>
<dbReference type="Proteomes" id="UP000035642">
    <property type="component" value="Unassembled WGS sequence"/>
</dbReference>
<dbReference type="AlphaFoldDB" id="A0A0K0DL96"/>